<dbReference type="Proteomes" id="UP000319502">
    <property type="component" value="Unassembled WGS sequence"/>
</dbReference>
<keyword evidence="2" id="KW-1185">Reference proteome</keyword>
<proteinExistence type="predicted"/>
<reference evidence="1 2" key="1">
    <citation type="submission" date="2019-07" db="EMBL/GenBank/DDBJ databases">
        <title>The pathways for chlorine oxyanion respiration interact through the shared metabolite chlorate.</title>
        <authorList>
            <person name="Barnum T.P."/>
            <person name="Cheng Y."/>
            <person name="Hill K.A."/>
            <person name="Lucas L.N."/>
            <person name="Carlson H.K."/>
            <person name="Coates J.D."/>
        </authorList>
    </citation>
    <scope>NUCLEOTIDE SEQUENCE [LARGE SCALE GENOMIC DNA]</scope>
    <source>
        <strain evidence="1 2">SFB-3</strain>
    </source>
</reference>
<dbReference type="OrthoDB" id="7058480at2"/>
<accession>A0A557QIB9</accession>
<dbReference type="EMBL" id="VMNK01000016">
    <property type="protein sequence ID" value="TVO52664.1"/>
    <property type="molecule type" value="Genomic_DNA"/>
</dbReference>
<evidence type="ECO:0000313" key="1">
    <source>
        <dbReference type="EMBL" id="TVO52664.1"/>
    </source>
</evidence>
<comment type="caution">
    <text evidence="1">The sequence shown here is derived from an EMBL/GenBank/DDBJ whole genome shotgun (WGS) entry which is preliminary data.</text>
</comment>
<gene>
    <name evidence="1" type="ORF">FHP91_17160</name>
</gene>
<sequence>MRFGNTSTFAIDCVHEAIPNERGWVFGRMCIWAGGLQLGDFEEPSCMLNVTGGHLEGVMGRLQALEEPSFEDLTHAQLYELLDRAIYCDDDRTPAQVAADAERYFKFDLLTNGGESFDRFKSFIAIANGQVRILFTELSSEPVGVCVDLAEFVATVTAFLGWLKVEAKNAG</sequence>
<organism evidence="1 2">
    <name type="scientific">Denitromonas halophila</name>
    <dbReference type="NCBI Taxonomy" id="1629404"/>
    <lineage>
        <taxon>Bacteria</taxon>
        <taxon>Pseudomonadati</taxon>
        <taxon>Pseudomonadota</taxon>
        <taxon>Betaproteobacteria</taxon>
        <taxon>Rhodocyclales</taxon>
        <taxon>Zoogloeaceae</taxon>
        <taxon>Denitromonas</taxon>
    </lineage>
</organism>
<dbReference type="AlphaFoldDB" id="A0A557QIB9"/>
<protein>
    <submittedName>
        <fullName evidence="1">Uncharacterized protein</fullName>
    </submittedName>
</protein>
<name>A0A557QIB9_9RHOO</name>
<evidence type="ECO:0000313" key="2">
    <source>
        <dbReference type="Proteomes" id="UP000319502"/>
    </source>
</evidence>